<dbReference type="InterPro" id="IPR027417">
    <property type="entry name" value="P-loop_NTPase"/>
</dbReference>
<name>A0A4V3IW31_9MICO</name>
<dbReference type="Gene3D" id="3.40.50.300">
    <property type="entry name" value="P-loop containing nucleotide triphosphate hydrolases"/>
    <property type="match status" value="1"/>
</dbReference>
<feature type="non-terminal residue" evidence="2">
    <location>
        <position position="1"/>
    </location>
</feature>
<proteinExistence type="predicted"/>
<dbReference type="EMBL" id="SOHH01000017">
    <property type="protein sequence ID" value="TFD82749.1"/>
    <property type="molecule type" value="Genomic_DNA"/>
</dbReference>
<sequence>DVFGDLTIASAMIDRIVHHADVISLKGNSYRLKQHQSAATTTH</sequence>
<evidence type="ECO:0000313" key="2">
    <source>
        <dbReference type="EMBL" id="TFD82749.1"/>
    </source>
</evidence>
<reference evidence="2 3" key="1">
    <citation type="submission" date="2019-03" db="EMBL/GenBank/DDBJ databases">
        <title>Genomics of glacier-inhabiting Cryobacterium strains.</title>
        <authorList>
            <person name="Liu Q."/>
            <person name="Xin Y.-H."/>
        </authorList>
    </citation>
    <scope>NUCLEOTIDE SEQUENCE [LARGE SCALE GENOMIC DNA]</scope>
    <source>
        <strain evidence="2 3">Hh4</strain>
    </source>
</reference>
<dbReference type="InterPro" id="IPR002611">
    <property type="entry name" value="IstB_ATP-bd"/>
</dbReference>
<accession>A0A4V3IW31</accession>
<organism evidence="2 3">
    <name type="scientific">Cryobacterium fucosi</name>
    <dbReference type="NCBI Taxonomy" id="1259157"/>
    <lineage>
        <taxon>Bacteria</taxon>
        <taxon>Bacillati</taxon>
        <taxon>Actinomycetota</taxon>
        <taxon>Actinomycetes</taxon>
        <taxon>Micrococcales</taxon>
        <taxon>Microbacteriaceae</taxon>
        <taxon>Cryobacterium</taxon>
    </lineage>
</organism>
<evidence type="ECO:0000259" key="1">
    <source>
        <dbReference type="Pfam" id="PF01695"/>
    </source>
</evidence>
<dbReference type="Proteomes" id="UP000298313">
    <property type="component" value="Unassembled WGS sequence"/>
</dbReference>
<evidence type="ECO:0000313" key="3">
    <source>
        <dbReference type="Proteomes" id="UP000298313"/>
    </source>
</evidence>
<protein>
    <submittedName>
        <fullName evidence="2">Transposase</fullName>
    </submittedName>
</protein>
<gene>
    <name evidence="2" type="ORF">E3T48_01280</name>
</gene>
<comment type="caution">
    <text evidence="2">The sequence shown here is derived from an EMBL/GenBank/DDBJ whole genome shotgun (WGS) entry which is preliminary data.</text>
</comment>
<keyword evidence="3" id="KW-1185">Reference proteome</keyword>
<dbReference type="AlphaFoldDB" id="A0A4V3IW31"/>
<dbReference type="GO" id="GO:0005524">
    <property type="term" value="F:ATP binding"/>
    <property type="evidence" value="ECO:0007669"/>
    <property type="project" value="InterPro"/>
</dbReference>
<dbReference type="RefSeq" id="WP_241986516.1">
    <property type="nucleotide sequence ID" value="NZ_SOHH01000017.1"/>
</dbReference>
<dbReference type="Pfam" id="PF01695">
    <property type="entry name" value="IstB_IS21"/>
    <property type="match status" value="1"/>
</dbReference>
<feature type="domain" description="IstB-like ATP-binding" evidence="1">
    <location>
        <begin position="2"/>
        <end position="38"/>
    </location>
</feature>